<organism evidence="1 2">
    <name type="scientific">[Candida] jaroonii</name>
    <dbReference type="NCBI Taxonomy" id="467808"/>
    <lineage>
        <taxon>Eukaryota</taxon>
        <taxon>Fungi</taxon>
        <taxon>Dikarya</taxon>
        <taxon>Ascomycota</taxon>
        <taxon>Saccharomycotina</taxon>
        <taxon>Pichiomycetes</taxon>
        <taxon>Debaryomycetaceae</taxon>
        <taxon>Yamadazyma</taxon>
    </lineage>
</organism>
<proteinExistence type="predicted"/>
<dbReference type="EMBL" id="CALSDN010000018">
    <property type="protein sequence ID" value="CAH6723646.1"/>
    <property type="molecule type" value="Genomic_DNA"/>
</dbReference>
<evidence type="ECO:0000313" key="1">
    <source>
        <dbReference type="EMBL" id="CAH6723646.1"/>
    </source>
</evidence>
<sequence length="768" mass="86348">MEKLGFHKVSNNPGTINHNQPIGPSIHKTLTVVNCPSNAIALSNQIAVNPQEFPNEITYTRLDKLFVYSIARDPNIPPGSVGLSGSIRQWGKWSLNQKVDVRTFGFNDFKTPQIYIKSVEILIDFRQKSKSHSNPINHDELIQQFVNSYKNQVLHPTEPITMDFKGQYYSLLINSIQTMDISGKKFGDLGDRIDNMGLLIDQSEVNFYPSNDSPINLVKKDNARLMGSFRPRENKIIDPDFKLDSLGIGGLDSEFQEIFRRAFASRIINPDLVDRLGVRHCKGILLYGPPGTGKTLIARKIGKMLNTKEPKIVNGPEMLSKFVGESESNIRNLFKDAEEEYKKKGENSGLHIIIFDELDSVFKQRGSGKSDGTGVGDNVVNQLLSKMDGVDQLNNILIIGMTNRLDLIDNALLRPGRFEIQIEISLPDEKGRYEILLIHTKKMKNNNLLDKSVDFHQLAKLTKNFTGAELEGLINSATSFAINSFTKNDSLAQVDDDIKNMKLTWEHFLLALNEVRPAFGVNEENLTELLPYGIINYNEAVDKILNIGDSFINEVSNSDNERLISLLFHGEPNVGKTALVAKLALNSKFPFIKVLNGDAIVGMNEPQKINYIDQTFRDVYKSPLNVLIIDKIESIINYVPIGPRFSNDILQVLMVYLNKKPPNGRRLLILSTTSQYSILKSMNLVDIFTKTINVNSVKTLDELNVVMNEIDFMDDRSRIEICNQLQRLANGNEVINLGIKKLLQVLGNAKFSNASVNEVVENILESHT</sequence>
<evidence type="ECO:0000313" key="2">
    <source>
        <dbReference type="Proteomes" id="UP001152531"/>
    </source>
</evidence>
<name>A0ACA9YG04_9ASCO</name>
<dbReference type="Proteomes" id="UP001152531">
    <property type="component" value="Unassembled WGS sequence"/>
</dbReference>
<accession>A0ACA9YG04</accession>
<reference evidence="1" key="1">
    <citation type="submission" date="2022-06" db="EMBL/GenBank/DDBJ databases">
        <authorList>
            <person name="Legras J.-L."/>
            <person name="Devillers H."/>
            <person name="Grondin C."/>
        </authorList>
    </citation>
    <scope>NUCLEOTIDE SEQUENCE</scope>
    <source>
        <strain evidence="1">CLIB 1444</strain>
    </source>
</reference>
<gene>
    <name evidence="1" type="ORF">CLIB1444_18S00210</name>
</gene>
<comment type="caution">
    <text evidence="1">The sequence shown here is derived from an EMBL/GenBank/DDBJ whole genome shotgun (WGS) entry which is preliminary data.</text>
</comment>
<keyword evidence="2" id="KW-1185">Reference proteome</keyword>
<protein>
    <submittedName>
        <fullName evidence="1">Vesicular-fusion protein Sec18p</fullName>
    </submittedName>
</protein>